<dbReference type="EMBL" id="KV784355">
    <property type="protein sequence ID" value="OEU19563.1"/>
    <property type="molecule type" value="Genomic_DNA"/>
</dbReference>
<dbReference type="KEGG" id="fcy:FRACYDRAFT_235621"/>
<accession>A0A1E7FP37</accession>
<dbReference type="OrthoDB" id="10558239at2759"/>
<feature type="chain" id="PRO_5009193391" evidence="1">
    <location>
        <begin position="20"/>
        <end position="202"/>
    </location>
</feature>
<evidence type="ECO:0000313" key="3">
    <source>
        <dbReference type="Proteomes" id="UP000095751"/>
    </source>
</evidence>
<keyword evidence="1" id="KW-0732">Signal</keyword>
<name>A0A1E7FP37_9STRA</name>
<dbReference type="AlphaFoldDB" id="A0A1E7FP37"/>
<gene>
    <name evidence="2" type="ORF">FRACYDRAFT_235621</name>
</gene>
<evidence type="ECO:0000313" key="2">
    <source>
        <dbReference type="EMBL" id="OEU19563.1"/>
    </source>
</evidence>
<reference evidence="2 3" key="1">
    <citation type="submission" date="2016-09" db="EMBL/GenBank/DDBJ databases">
        <title>Extensive genetic diversity and differential bi-allelic expression allows diatom success in the polar Southern Ocean.</title>
        <authorList>
            <consortium name="DOE Joint Genome Institute"/>
            <person name="Mock T."/>
            <person name="Otillar R.P."/>
            <person name="Strauss J."/>
            <person name="Dupont C."/>
            <person name="Frickenhaus S."/>
            <person name="Maumus F."/>
            <person name="Mcmullan M."/>
            <person name="Sanges R."/>
            <person name="Schmutz J."/>
            <person name="Toseland A."/>
            <person name="Valas R."/>
            <person name="Veluchamy A."/>
            <person name="Ward B.J."/>
            <person name="Allen A."/>
            <person name="Barry K."/>
            <person name="Falciatore A."/>
            <person name="Ferrante M."/>
            <person name="Fortunato A.E."/>
            <person name="Gloeckner G."/>
            <person name="Gruber A."/>
            <person name="Hipkin R."/>
            <person name="Janech M."/>
            <person name="Kroth P."/>
            <person name="Leese F."/>
            <person name="Lindquist E."/>
            <person name="Lyon B.R."/>
            <person name="Martin J."/>
            <person name="Mayer C."/>
            <person name="Parker M."/>
            <person name="Quesneville H."/>
            <person name="Raymond J."/>
            <person name="Uhlig C."/>
            <person name="Valentin K.U."/>
            <person name="Worden A.Z."/>
            <person name="Armbrust E.V."/>
            <person name="Bowler C."/>
            <person name="Green B."/>
            <person name="Moulton V."/>
            <person name="Van Oosterhout C."/>
            <person name="Grigoriev I."/>
        </authorList>
    </citation>
    <scope>NUCLEOTIDE SEQUENCE [LARGE SCALE GENOMIC DNA]</scope>
    <source>
        <strain evidence="2 3">CCMP1102</strain>
    </source>
</reference>
<keyword evidence="3" id="KW-1185">Reference proteome</keyword>
<evidence type="ECO:0000256" key="1">
    <source>
        <dbReference type="SAM" id="SignalP"/>
    </source>
</evidence>
<protein>
    <submittedName>
        <fullName evidence="2">Uncharacterized protein</fullName>
    </submittedName>
</protein>
<sequence>MKFSTILTFSALSVATTNAVDYDAAYIYSGCTLENGAFPEYATNADCQTNFGSDCEYGDGWYCNDGTDVSTIDSKDFDDSAIHSGCDTGVHFSLSYSKWYCKDDGPEGDVDSNSFIAKGCNDPDFPKYAKNADCQTDWGKDCVFGDGWYCSDGTTDVSNYDYTYDFDDSFIHSNCSNDCDTDGKCVYWRDDLVAWICNDSHL</sequence>
<dbReference type="Proteomes" id="UP000095751">
    <property type="component" value="Unassembled WGS sequence"/>
</dbReference>
<organism evidence="2 3">
    <name type="scientific">Fragilariopsis cylindrus CCMP1102</name>
    <dbReference type="NCBI Taxonomy" id="635003"/>
    <lineage>
        <taxon>Eukaryota</taxon>
        <taxon>Sar</taxon>
        <taxon>Stramenopiles</taxon>
        <taxon>Ochrophyta</taxon>
        <taxon>Bacillariophyta</taxon>
        <taxon>Bacillariophyceae</taxon>
        <taxon>Bacillariophycidae</taxon>
        <taxon>Bacillariales</taxon>
        <taxon>Bacillariaceae</taxon>
        <taxon>Fragilariopsis</taxon>
    </lineage>
</organism>
<dbReference type="InParanoid" id="A0A1E7FP37"/>
<feature type="signal peptide" evidence="1">
    <location>
        <begin position="1"/>
        <end position="19"/>
    </location>
</feature>
<proteinExistence type="predicted"/>